<dbReference type="GO" id="GO:0016567">
    <property type="term" value="P:protein ubiquitination"/>
    <property type="evidence" value="ECO:0007669"/>
    <property type="project" value="InterPro"/>
</dbReference>
<dbReference type="EC" id="2.3.2.31" evidence="2"/>
<protein>
    <recommendedName>
        <fullName evidence="2">RBR-type E3 ubiquitin transferase</fullName>
        <ecNumber evidence="2">2.3.2.31</ecNumber>
    </recommendedName>
</protein>
<dbReference type="AlphaFoldDB" id="A0A6A6HUV1"/>
<evidence type="ECO:0000256" key="6">
    <source>
        <dbReference type="ARBA" id="ARBA00022771"/>
    </source>
</evidence>
<dbReference type="PANTHER" id="PTHR11685">
    <property type="entry name" value="RBR FAMILY RING FINGER AND IBR DOMAIN-CONTAINING"/>
    <property type="match status" value="1"/>
</dbReference>
<accession>A0A6A6HUV1</accession>
<dbReference type="GO" id="GO:0061630">
    <property type="term" value="F:ubiquitin protein ligase activity"/>
    <property type="evidence" value="ECO:0007669"/>
    <property type="project" value="UniProtKB-EC"/>
</dbReference>
<sequence>MAPHTRLRKDPGRRIDYRRLTQARVGSQRNPVVVPDSPPPPTLRKTRAKHPASGSSRTHNGRISKLRPAKLTKAARVSPRPPARKDCAICADTKLVKYFKKPAKVKVCEHFVNICSPCVGNMLKSKVTNRQLNDATLACPFPQCGHELAFETVKVMACKTLFEDWDKALVKHHLRSSESFIACLNTGCGRYFSIEDCSSKRKAKKKAECPYCAYELCLTCNRPWHPSGSCDKNRNAENKKSETAIKGMGAKPCPGCGVNIQKNGGCDHMHCNRCGFDFCWVCLVQYTPTMQHAAGCPHGIRNIAADPGNYVIDALDLAHMVHGAPIPPVPPHAGVPPPRPPPGRPPRVGFGAVLDFLHAGN</sequence>
<feature type="region of interest" description="Disordered" evidence="9">
    <location>
        <begin position="1"/>
        <end position="78"/>
    </location>
</feature>
<keyword evidence="3" id="KW-0808">Transferase</keyword>
<name>A0A6A6HUV1_9PLEO</name>
<gene>
    <name evidence="11" type="ORF">BU26DRAFT_571431</name>
</gene>
<dbReference type="Proteomes" id="UP000800094">
    <property type="component" value="Unassembled WGS sequence"/>
</dbReference>
<evidence type="ECO:0000256" key="2">
    <source>
        <dbReference type="ARBA" id="ARBA00012251"/>
    </source>
</evidence>
<keyword evidence="4" id="KW-0479">Metal-binding</keyword>
<keyword evidence="12" id="KW-1185">Reference proteome</keyword>
<dbReference type="Gene3D" id="3.30.40.10">
    <property type="entry name" value="Zinc/RING finger domain, C3HC4 (zinc finger)"/>
    <property type="match status" value="1"/>
</dbReference>
<dbReference type="GO" id="GO:0008270">
    <property type="term" value="F:zinc ion binding"/>
    <property type="evidence" value="ECO:0007669"/>
    <property type="project" value="UniProtKB-KW"/>
</dbReference>
<keyword evidence="6" id="KW-0863">Zinc-finger</keyword>
<dbReference type="EMBL" id="ML987210">
    <property type="protein sequence ID" value="KAF2241669.1"/>
    <property type="molecule type" value="Genomic_DNA"/>
</dbReference>
<keyword evidence="8" id="KW-0862">Zinc</keyword>
<evidence type="ECO:0000313" key="11">
    <source>
        <dbReference type="EMBL" id="KAF2241669.1"/>
    </source>
</evidence>
<organism evidence="11 12">
    <name type="scientific">Trematosphaeria pertusa</name>
    <dbReference type="NCBI Taxonomy" id="390896"/>
    <lineage>
        <taxon>Eukaryota</taxon>
        <taxon>Fungi</taxon>
        <taxon>Dikarya</taxon>
        <taxon>Ascomycota</taxon>
        <taxon>Pezizomycotina</taxon>
        <taxon>Dothideomycetes</taxon>
        <taxon>Pleosporomycetidae</taxon>
        <taxon>Pleosporales</taxon>
        <taxon>Massarineae</taxon>
        <taxon>Trematosphaeriaceae</taxon>
        <taxon>Trematosphaeria</taxon>
    </lineage>
</organism>
<dbReference type="SUPFAM" id="SSF57850">
    <property type="entry name" value="RING/U-box"/>
    <property type="match status" value="1"/>
</dbReference>
<evidence type="ECO:0000256" key="3">
    <source>
        <dbReference type="ARBA" id="ARBA00022679"/>
    </source>
</evidence>
<reference evidence="11" key="1">
    <citation type="journal article" date="2020" name="Stud. Mycol.">
        <title>101 Dothideomycetes genomes: a test case for predicting lifestyles and emergence of pathogens.</title>
        <authorList>
            <person name="Haridas S."/>
            <person name="Albert R."/>
            <person name="Binder M."/>
            <person name="Bloem J."/>
            <person name="Labutti K."/>
            <person name="Salamov A."/>
            <person name="Andreopoulos B."/>
            <person name="Baker S."/>
            <person name="Barry K."/>
            <person name="Bills G."/>
            <person name="Bluhm B."/>
            <person name="Cannon C."/>
            <person name="Castanera R."/>
            <person name="Culley D."/>
            <person name="Daum C."/>
            <person name="Ezra D."/>
            <person name="Gonzalez J."/>
            <person name="Henrissat B."/>
            <person name="Kuo A."/>
            <person name="Liang C."/>
            <person name="Lipzen A."/>
            <person name="Lutzoni F."/>
            <person name="Magnuson J."/>
            <person name="Mondo S."/>
            <person name="Nolan M."/>
            <person name="Ohm R."/>
            <person name="Pangilinan J."/>
            <person name="Park H.-J."/>
            <person name="Ramirez L."/>
            <person name="Alfaro M."/>
            <person name="Sun H."/>
            <person name="Tritt A."/>
            <person name="Yoshinaga Y."/>
            <person name="Zwiers L.-H."/>
            <person name="Turgeon B."/>
            <person name="Goodwin S."/>
            <person name="Spatafora J."/>
            <person name="Crous P."/>
            <person name="Grigoriev I."/>
        </authorList>
    </citation>
    <scope>NUCLEOTIDE SEQUENCE</scope>
    <source>
        <strain evidence="11">CBS 122368</strain>
    </source>
</reference>
<feature type="compositionally biased region" description="Basic residues" evidence="9">
    <location>
        <begin position="59"/>
        <end position="70"/>
    </location>
</feature>
<keyword evidence="7" id="KW-0833">Ubl conjugation pathway</keyword>
<evidence type="ECO:0000256" key="9">
    <source>
        <dbReference type="SAM" id="MobiDB-lite"/>
    </source>
</evidence>
<dbReference type="PROSITE" id="PS51873">
    <property type="entry name" value="TRIAD"/>
    <property type="match status" value="1"/>
</dbReference>
<dbReference type="Pfam" id="PF01485">
    <property type="entry name" value="IBR"/>
    <property type="match status" value="1"/>
</dbReference>
<dbReference type="OrthoDB" id="1431934at2759"/>
<dbReference type="GeneID" id="54587461"/>
<dbReference type="CDD" id="cd20335">
    <property type="entry name" value="BRcat_RBR"/>
    <property type="match status" value="1"/>
</dbReference>
<dbReference type="InterPro" id="IPR002867">
    <property type="entry name" value="IBR_dom"/>
</dbReference>
<evidence type="ECO:0000256" key="7">
    <source>
        <dbReference type="ARBA" id="ARBA00022786"/>
    </source>
</evidence>
<dbReference type="Pfam" id="PF22191">
    <property type="entry name" value="IBR_1"/>
    <property type="match status" value="1"/>
</dbReference>
<dbReference type="CDD" id="cd20336">
    <property type="entry name" value="Rcat_RBR"/>
    <property type="match status" value="1"/>
</dbReference>
<keyword evidence="5" id="KW-0677">Repeat</keyword>
<evidence type="ECO:0000256" key="1">
    <source>
        <dbReference type="ARBA" id="ARBA00001798"/>
    </source>
</evidence>
<dbReference type="InterPro" id="IPR044066">
    <property type="entry name" value="TRIAD_supradom"/>
</dbReference>
<feature type="compositionally biased region" description="Basic and acidic residues" evidence="9">
    <location>
        <begin position="8"/>
        <end position="19"/>
    </location>
</feature>
<evidence type="ECO:0000256" key="8">
    <source>
        <dbReference type="ARBA" id="ARBA00022833"/>
    </source>
</evidence>
<comment type="catalytic activity">
    <reaction evidence="1">
        <text>[E2 ubiquitin-conjugating enzyme]-S-ubiquitinyl-L-cysteine + [acceptor protein]-L-lysine = [E2 ubiquitin-conjugating enzyme]-L-cysteine + [acceptor protein]-N(6)-ubiquitinyl-L-lysine.</text>
        <dbReference type="EC" id="2.3.2.31"/>
    </reaction>
</comment>
<evidence type="ECO:0000256" key="5">
    <source>
        <dbReference type="ARBA" id="ARBA00022737"/>
    </source>
</evidence>
<dbReference type="SMART" id="SM00647">
    <property type="entry name" value="IBR"/>
    <property type="match status" value="2"/>
</dbReference>
<proteinExistence type="predicted"/>
<feature type="domain" description="RING-type" evidence="10">
    <location>
        <begin position="83"/>
        <end position="302"/>
    </location>
</feature>
<dbReference type="Gene3D" id="1.20.120.1750">
    <property type="match status" value="1"/>
</dbReference>
<dbReference type="InterPro" id="IPR031127">
    <property type="entry name" value="E3_UB_ligase_RBR"/>
</dbReference>
<evidence type="ECO:0000259" key="10">
    <source>
        <dbReference type="PROSITE" id="PS51873"/>
    </source>
</evidence>
<evidence type="ECO:0000313" key="12">
    <source>
        <dbReference type="Proteomes" id="UP000800094"/>
    </source>
</evidence>
<dbReference type="InterPro" id="IPR013083">
    <property type="entry name" value="Znf_RING/FYVE/PHD"/>
</dbReference>
<evidence type="ECO:0000256" key="4">
    <source>
        <dbReference type="ARBA" id="ARBA00022723"/>
    </source>
</evidence>
<dbReference type="RefSeq" id="XP_033676673.1">
    <property type="nucleotide sequence ID" value="XM_033834131.1"/>
</dbReference>